<organism evidence="3 4">
    <name type="scientific">Portunus trituberculatus</name>
    <name type="common">Swimming crab</name>
    <name type="synonym">Neptunus trituberculatus</name>
    <dbReference type="NCBI Taxonomy" id="210409"/>
    <lineage>
        <taxon>Eukaryota</taxon>
        <taxon>Metazoa</taxon>
        <taxon>Ecdysozoa</taxon>
        <taxon>Arthropoda</taxon>
        <taxon>Crustacea</taxon>
        <taxon>Multicrustacea</taxon>
        <taxon>Malacostraca</taxon>
        <taxon>Eumalacostraca</taxon>
        <taxon>Eucarida</taxon>
        <taxon>Decapoda</taxon>
        <taxon>Pleocyemata</taxon>
        <taxon>Brachyura</taxon>
        <taxon>Eubrachyura</taxon>
        <taxon>Portunoidea</taxon>
        <taxon>Portunidae</taxon>
        <taxon>Portuninae</taxon>
        <taxon>Portunus</taxon>
    </lineage>
</organism>
<feature type="compositionally biased region" description="Basic residues" evidence="1">
    <location>
        <begin position="77"/>
        <end position="86"/>
    </location>
</feature>
<evidence type="ECO:0000256" key="1">
    <source>
        <dbReference type="SAM" id="MobiDB-lite"/>
    </source>
</evidence>
<gene>
    <name evidence="3" type="ORF">E2C01_068670</name>
</gene>
<feature type="signal peptide" evidence="2">
    <location>
        <begin position="1"/>
        <end position="27"/>
    </location>
</feature>
<evidence type="ECO:0000313" key="4">
    <source>
        <dbReference type="Proteomes" id="UP000324222"/>
    </source>
</evidence>
<dbReference type="EMBL" id="VSRR010038686">
    <property type="protein sequence ID" value="MPC74313.1"/>
    <property type="molecule type" value="Genomic_DNA"/>
</dbReference>
<keyword evidence="2" id="KW-0732">Signal</keyword>
<accession>A0A5B7HWI8</accession>
<proteinExistence type="predicted"/>
<protein>
    <submittedName>
        <fullName evidence="3">Uncharacterized protein</fullName>
    </submittedName>
</protein>
<reference evidence="3 4" key="1">
    <citation type="submission" date="2019-05" db="EMBL/GenBank/DDBJ databases">
        <title>Another draft genome of Portunus trituberculatus and its Hox gene families provides insights of decapod evolution.</title>
        <authorList>
            <person name="Jeong J.-H."/>
            <person name="Song I."/>
            <person name="Kim S."/>
            <person name="Choi T."/>
            <person name="Kim D."/>
            <person name="Ryu S."/>
            <person name="Kim W."/>
        </authorList>
    </citation>
    <scope>NUCLEOTIDE SEQUENCE [LARGE SCALE GENOMIC DNA]</scope>
    <source>
        <tissue evidence="3">Muscle</tissue>
    </source>
</reference>
<dbReference type="Proteomes" id="UP000324222">
    <property type="component" value="Unassembled WGS sequence"/>
</dbReference>
<dbReference type="AlphaFoldDB" id="A0A5B7HWI8"/>
<evidence type="ECO:0000313" key="3">
    <source>
        <dbReference type="EMBL" id="MPC74313.1"/>
    </source>
</evidence>
<name>A0A5B7HWI8_PORTR</name>
<comment type="caution">
    <text evidence="3">The sequence shown here is derived from an EMBL/GenBank/DDBJ whole genome shotgun (WGS) entry which is preliminary data.</text>
</comment>
<evidence type="ECO:0000256" key="2">
    <source>
        <dbReference type="SAM" id="SignalP"/>
    </source>
</evidence>
<keyword evidence="4" id="KW-1185">Reference proteome</keyword>
<sequence>MLQEAPLAAVAVAWRVWWAAGIDMVLCTTTKGERSALRRQLDKITEDITFLLGAMGRGQQRKEEEELDQEEREKGKLAKSNRKSKKGCLECQSQCRSERVNQKKGIEAFLLNEVMS</sequence>
<dbReference type="OrthoDB" id="6376344at2759"/>
<feature type="chain" id="PRO_5022902951" evidence="2">
    <location>
        <begin position="28"/>
        <end position="116"/>
    </location>
</feature>
<feature type="region of interest" description="Disordered" evidence="1">
    <location>
        <begin position="55"/>
        <end position="88"/>
    </location>
</feature>